<gene>
    <name evidence="4" type="ORF">E1283_19420</name>
</gene>
<dbReference type="PANTHER" id="PTHR43283">
    <property type="entry name" value="BETA-LACTAMASE-RELATED"/>
    <property type="match status" value="1"/>
</dbReference>
<dbReference type="SUPFAM" id="SSF56601">
    <property type="entry name" value="beta-lactamase/transpeptidase-like"/>
    <property type="match status" value="1"/>
</dbReference>
<sequence length="428" mass="44830">MGVPRQRAVPRVLPPPGLAPGRCDARPGGVRRARGAADPRAGGSVNTLLPPVRRLVDQLPPDTRPPGTALALHAPGLVVEVASGTRSPDGAPMTTATHHDLASVTKVVATTTALIRLVSDRLVDLDEPVRRLVPAFAGGPKDAVSVRDLLLHRGGLWEWWPLYAATGGGRDAALRYAAELPLRYPPGRERHYSDLGFMLLGQVVEAAARQPLAAAVADLVTRPLGLSATRYGRPAGAEVATSARGDDVELAMVDTGTPYPVPFRAADFGGWRRTPVTGEPNDGNAHHALGGVSGHAGLFAPLGDLVGFATALADYAEHDRLWRPEVAEEFFAPGPDAGQSLGFRRYELTVGAERVTLLGHPGFTGCAVGFVPGRGIGLALASCRLLAPGRPVPTEELWARARATAGDALGSASPHPAPPRAARATRNR</sequence>
<name>A0A4R4T8I9_9ACTN</name>
<accession>A0A4R4T8I9</accession>
<reference evidence="4 5" key="1">
    <citation type="submission" date="2019-03" db="EMBL/GenBank/DDBJ databases">
        <title>Draft genome sequences of novel Actinobacteria.</title>
        <authorList>
            <person name="Sahin N."/>
            <person name="Ay H."/>
            <person name="Saygin H."/>
        </authorList>
    </citation>
    <scope>NUCLEOTIDE SEQUENCE [LARGE SCALE GENOMIC DNA]</scope>
    <source>
        <strain evidence="4 5">DSM 41900</strain>
    </source>
</reference>
<dbReference type="InterPro" id="IPR050789">
    <property type="entry name" value="Diverse_Enzym_Activities"/>
</dbReference>
<evidence type="ECO:0000313" key="5">
    <source>
        <dbReference type="Proteomes" id="UP000295345"/>
    </source>
</evidence>
<evidence type="ECO:0000313" key="4">
    <source>
        <dbReference type="EMBL" id="TDC73347.1"/>
    </source>
</evidence>
<dbReference type="AlphaFoldDB" id="A0A4R4T8I9"/>
<comment type="caution">
    <text evidence="4">The sequence shown here is derived from an EMBL/GenBank/DDBJ whole genome shotgun (WGS) entry which is preliminary data.</text>
</comment>
<dbReference type="InterPro" id="IPR001466">
    <property type="entry name" value="Beta-lactam-related"/>
</dbReference>
<protein>
    <submittedName>
        <fullName evidence="4">Class A beta-lactamase-related serine hydrolase</fullName>
    </submittedName>
</protein>
<feature type="domain" description="Beta-lactamase-related" evidence="3">
    <location>
        <begin position="52"/>
        <end position="384"/>
    </location>
</feature>
<dbReference type="GO" id="GO:0016787">
    <property type="term" value="F:hydrolase activity"/>
    <property type="evidence" value="ECO:0007669"/>
    <property type="project" value="UniProtKB-KW"/>
</dbReference>
<feature type="region of interest" description="Disordered" evidence="2">
    <location>
        <begin position="406"/>
        <end position="428"/>
    </location>
</feature>
<feature type="region of interest" description="Disordered" evidence="2">
    <location>
        <begin position="1"/>
        <end position="46"/>
    </location>
</feature>
<dbReference type="Pfam" id="PF00144">
    <property type="entry name" value="Beta-lactamase"/>
    <property type="match status" value="1"/>
</dbReference>
<keyword evidence="1 4" id="KW-0378">Hydrolase</keyword>
<keyword evidence="5" id="KW-1185">Reference proteome</keyword>
<evidence type="ECO:0000259" key="3">
    <source>
        <dbReference type="Pfam" id="PF00144"/>
    </source>
</evidence>
<dbReference type="OrthoDB" id="4281716at2"/>
<dbReference type="Gene3D" id="3.40.710.10">
    <property type="entry name" value="DD-peptidase/beta-lactamase superfamily"/>
    <property type="match status" value="1"/>
</dbReference>
<dbReference type="InterPro" id="IPR012338">
    <property type="entry name" value="Beta-lactam/transpept-like"/>
</dbReference>
<organism evidence="4 5">
    <name type="scientific">Streptomyces hainanensis</name>
    <dbReference type="NCBI Taxonomy" id="402648"/>
    <lineage>
        <taxon>Bacteria</taxon>
        <taxon>Bacillati</taxon>
        <taxon>Actinomycetota</taxon>
        <taxon>Actinomycetes</taxon>
        <taxon>Kitasatosporales</taxon>
        <taxon>Streptomycetaceae</taxon>
        <taxon>Streptomyces</taxon>
    </lineage>
</organism>
<evidence type="ECO:0000256" key="2">
    <source>
        <dbReference type="SAM" id="MobiDB-lite"/>
    </source>
</evidence>
<proteinExistence type="predicted"/>
<evidence type="ECO:0000256" key="1">
    <source>
        <dbReference type="ARBA" id="ARBA00022801"/>
    </source>
</evidence>
<dbReference type="EMBL" id="SMKI01000204">
    <property type="protein sequence ID" value="TDC73347.1"/>
    <property type="molecule type" value="Genomic_DNA"/>
</dbReference>
<dbReference type="PANTHER" id="PTHR43283:SF11">
    <property type="entry name" value="BETA-LACTAMASE-RELATED DOMAIN-CONTAINING PROTEIN"/>
    <property type="match status" value="1"/>
</dbReference>
<dbReference type="Proteomes" id="UP000295345">
    <property type="component" value="Unassembled WGS sequence"/>
</dbReference>